<protein>
    <submittedName>
        <fullName evidence="2">Glycosyltransferase family 2 protein</fullName>
    </submittedName>
</protein>
<dbReference type="PANTHER" id="PTHR43685:SF11">
    <property type="entry name" value="GLYCOSYLTRANSFERASE TAGX-RELATED"/>
    <property type="match status" value="1"/>
</dbReference>
<name>A0ABW6BUE6_9BACT</name>
<dbReference type="Proteomes" id="UP001597641">
    <property type="component" value="Unassembled WGS sequence"/>
</dbReference>
<accession>A0ABW6BUE6</accession>
<evidence type="ECO:0000259" key="1">
    <source>
        <dbReference type="Pfam" id="PF00535"/>
    </source>
</evidence>
<keyword evidence="3" id="KW-1185">Reference proteome</keyword>
<reference evidence="3" key="1">
    <citation type="journal article" date="2019" name="Int. J. Syst. Evol. Microbiol.">
        <title>The Global Catalogue of Microorganisms (GCM) 10K type strain sequencing project: providing services to taxonomists for standard genome sequencing and annotation.</title>
        <authorList>
            <consortium name="The Broad Institute Genomics Platform"/>
            <consortium name="The Broad Institute Genome Sequencing Center for Infectious Disease"/>
            <person name="Wu L."/>
            <person name="Ma J."/>
        </authorList>
    </citation>
    <scope>NUCLEOTIDE SEQUENCE [LARGE SCALE GENOMIC DNA]</scope>
    <source>
        <strain evidence="3">KCTC 23984</strain>
    </source>
</reference>
<dbReference type="Pfam" id="PF00535">
    <property type="entry name" value="Glycos_transf_2"/>
    <property type="match status" value="1"/>
</dbReference>
<dbReference type="Gene3D" id="3.90.550.10">
    <property type="entry name" value="Spore Coat Polysaccharide Biosynthesis Protein SpsA, Chain A"/>
    <property type="match status" value="1"/>
</dbReference>
<dbReference type="InterPro" id="IPR001173">
    <property type="entry name" value="Glyco_trans_2-like"/>
</dbReference>
<organism evidence="2 3">
    <name type="scientific">Pontibacter toksunensis</name>
    <dbReference type="NCBI Taxonomy" id="1332631"/>
    <lineage>
        <taxon>Bacteria</taxon>
        <taxon>Pseudomonadati</taxon>
        <taxon>Bacteroidota</taxon>
        <taxon>Cytophagia</taxon>
        <taxon>Cytophagales</taxon>
        <taxon>Hymenobacteraceae</taxon>
        <taxon>Pontibacter</taxon>
    </lineage>
</organism>
<comment type="caution">
    <text evidence="2">The sequence shown here is derived from an EMBL/GenBank/DDBJ whole genome shotgun (WGS) entry which is preliminary data.</text>
</comment>
<evidence type="ECO:0000313" key="3">
    <source>
        <dbReference type="Proteomes" id="UP001597641"/>
    </source>
</evidence>
<sequence>MERIPSSPPVIQPLGSSEDRPFWSVMIPVYNCSQYLPETLESVLAQGIAPEDMQIEVIDDASTDADVEAIVKSIGKGRVKYFRQEQNVGSLINFVTCINRAQGRIVHILHGDDRVRNGYYQKLGELFRKYPVAGAAFSRYTYIDEKGEVLYDQRPEVKDDGILENWLLKISEYQRIQYAAISVRREVYEALGGFYGVTYGEDWEMWVRIARHYPIAYTPDVLAEYRKHSSSISGQKFVNGHYLNDLLRVMDYIQHYLPTEQKDKLLKKSKKFYAHYSLRVANQLWHTSHNKSGVQQQVKQTLALHSDLLLYWKIGKIYLKMLMNRK</sequence>
<dbReference type="InterPro" id="IPR029044">
    <property type="entry name" value="Nucleotide-diphossugar_trans"/>
</dbReference>
<evidence type="ECO:0000313" key="2">
    <source>
        <dbReference type="EMBL" id="MFD3000911.1"/>
    </source>
</evidence>
<dbReference type="RefSeq" id="WP_377484440.1">
    <property type="nucleotide sequence ID" value="NZ_JBHUOX010000007.1"/>
</dbReference>
<dbReference type="InterPro" id="IPR050834">
    <property type="entry name" value="Glycosyltransf_2"/>
</dbReference>
<proteinExistence type="predicted"/>
<dbReference type="SUPFAM" id="SSF53448">
    <property type="entry name" value="Nucleotide-diphospho-sugar transferases"/>
    <property type="match status" value="1"/>
</dbReference>
<gene>
    <name evidence="2" type="ORF">ACFS7Z_11100</name>
</gene>
<dbReference type="PANTHER" id="PTHR43685">
    <property type="entry name" value="GLYCOSYLTRANSFERASE"/>
    <property type="match status" value="1"/>
</dbReference>
<feature type="domain" description="Glycosyltransferase 2-like" evidence="1">
    <location>
        <begin position="24"/>
        <end position="164"/>
    </location>
</feature>
<dbReference type="EMBL" id="JBHUOX010000007">
    <property type="protein sequence ID" value="MFD3000911.1"/>
    <property type="molecule type" value="Genomic_DNA"/>
</dbReference>